<dbReference type="Pfam" id="PF02811">
    <property type="entry name" value="PHP"/>
    <property type="match status" value="1"/>
</dbReference>
<reference evidence="2 3" key="1">
    <citation type="submission" date="2020-03" db="EMBL/GenBank/DDBJ databases">
        <title>Leucobacter sp. nov., isolated from beetles.</title>
        <authorList>
            <person name="Hyun D.-W."/>
            <person name="Bae J.-W."/>
        </authorList>
    </citation>
    <scope>NUCLEOTIDE SEQUENCE [LARGE SCALE GENOMIC DNA]</scope>
    <source>
        <strain evidence="2 3">HDW9B</strain>
    </source>
</reference>
<dbReference type="RefSeq" id="WP_166324276.1">
    <property type="nucleotide sequence ID" value="NZ_CP049934.1"/>
</dbReference>
<dbReference type="InterPro" id="IPR052018">
    <property type="entry name" value="PHP_domain"/>
</dbReference>
<dbReference type="InterPro" id="IPR016195">
    <property type="entry name" value="Pol/histidinol_Pase-like"/>
</dbReference>
<dbReference type="Gene3D" id="1.10.150.650">
    <property type="match status" value="1"/>
</dbReference>
<dbReference type="CDD" id="cd07438">
    <property type="entry name" value="PHP_HisPPase_AMP"/>
    <property type="match status" value="1"/>
</dbReference>
<dbReference type="Gene3D" id="3.20.20.140">
    <property type="entry name" value="Metal-dependent hydrolases"/>
    <property type="match status" value="1"/>
</dbReference>
<organism evidence="2 3">
    <name type="scientific">Leucobacter insecticola</name>
    <dbReference type="NCBI Taxonomy" id="2714934"/>
    <lineage>
        <taxon>Bacteria</taxon>
        <taxon>Bacillati</taxon>
        <taxon>Actinomycetota</taxon>
        <taxon>Actinomycetes</taxon>
        <taxon>Micrococcales</taxon>
        <taxon>Microbacteriaceae</taxon>
        <taxon>Leucobacter</taxon>
    </lineage>
</organism>
<dbReference type="KEGG" id="lins:G7067_11060"/>
<dbReference type="SMART" id="SM00481">
    <property type="entry name" value="POLIIIAc"/>
    <property type="match status" value="1"/>
</dbReference>
<dbReference type="SUPFAM" id="SSF89550">
    <property type="entry name" value="PHP domain-like"/>
    <property type="match status" value="1"/>
</dbReference>
<protein>
    <submittedName>
        <fullName evidence="2">PHP domain-containing protein</fullName>
    </submittedName>
</protein>
<proteinExistence type="predicted"/>
<accession>A0A6G8FK51</accession>
<evidence type="ECO:0000313" key="3">
    <source>
        <dbReference type="Proteomes" id="UP000501387"/>
    </source>
</evidence>
<dbReference type="InterPro" id="IPR003141">
    <property type="entry name" value="Pol/His_phosphatase_N"/>
</dbReference>
<dbReference type="AlphaFoldDB" id="A0A6G8FK51"/>
<dbReference type="Proteomes" id="UP000501387">
    <property type="component" value="Chromosome"/>
</dbReference>
<dbReference type="EMBL" id="CP049934">
    <property type="protein sequence ID" value="QIM16816.1"/>
    <property type="molecule type" value="Genomic_DNA"/>
</dbReference>
<dbReference type="InterPro" id="IPR004013">
    <property type="entry name" value="PHP_dom"/>
</dbReference>
<dbReference type="PANTHER" id="PTHR42924:SF3">
    <property type="entry name" value="POLYMERASE_HISTIDINOL PHOSPHATASE N-TERMINAL DOMAIN-CONTAINING PROTEIN"/>
    <property type="match status" value="1"/>
</dbReference>
<name>A0A6G8FK51_9MICO</name>
<dbReference type="GO" id="GO:0035312">
    <property type="term" value="F:5'-3' DNA exonuclease activity"/>
    <property type="evidence" value="ECO:0007669"/>
    <property type="project" value="TreeGrafter"/>
</dbReference>
<evidence type="ECO:0000259" key="1">
    <source>
        <dbReference type="SMART" id="SM00481"/>
    </source>
</evidence>
<dbReference type="GO" id="GO:0004534">
    <property type="term" value="F:5'-3' RNA exonuclease activity"/>
    <property type="evidence" value="ECO:0007669"/>
    <property type="project" value="TreeGrafter"/>
</dbReference>
<dbReference type="PANTHER" id="PTHR42924">
    <property type="entry name" value="EXONUCLEASE"/>
    <property type="match status" value="1"/>
</dbReference>
<gene>
    <name evidence="2" type="ORF">G7067_11060</name>
</gene>
<keyword evidence="3" id="KW-1185">Reference proteome</keyword>
<feature type="domain" description="Polymerase/histidinol phosphatase N-terminal" evidence="1">
    <location>
        <begin position="13"/>
        <end position="78"/>
    </location>
</feature>
<sequence>MCAADVREIRGGFDLHTHSVCSDGTTAPADIAREVASIGLRGFSLTDHDTVAGWDEARTAAGLARVEFLPGIELTTHTGDRSAHLLAYGPDPAHPALAAELSLLRDSRGTRARAMADRLAKDFDLDWDDVFARAGGSVGRPHLADALVSAGYLPNRSEAFATILSPRGAYYLPIYALDTITAIGLVREAGGIPVLAHPAAERQRSPFSAAELAALAAAGLWGVELDHPENRAEWIPELRAAARHLGLEVTGASDYHGAGKPNRLGECRSDVDLVARIRAEVATPN</sequence>
<evidence type="ECO:0000313" key="2">
    <source>
        <dbReference type="EMBL" id="QIM16816.1"/>
    </source>
</evidence>